<dbReference type="InterPro" id="IPR021109">
    <property type="entry name" value="Peptidase_aspartic_dom_sf"/>
</dbReference>
<reference key="1">
    <citation type="journal article" date="2014" name="PLoS Genet.">
        <title>Signature Gene Expression Reveals Novel Clues to the Molecular Mechanisms of Dimorphic Transition in Penicillium marneffei.</title>
        <authorList>
            <person name="Yang E."/>
            <person name="Wang G."/>
            <person name="Cai J."/>
            <person name="Woo P.C."/>
            <person name="Lau S.K."/>
            <person name="Yuen K.-Y."/>
            <person name="Chow W.-N."/>
            <person name="Lin X."/>
        </authorList>
    </citation>
    <scope>NUCLEOTIDE SEQUENCE [LARGE SCALE GENOMIC DNA]</scope>
    <source>
        <strain>PM1</strain>
    </source>
</reference>
<comment type="similarity">
    <text evidence="1">Belongs to the peptidase A1 family.</text>
</comment>
<name>A0A093Y0S4_TALMA</name>
<dbReference type="InterPro" id="IPR001461">
    <property type="entry name" value="Aspartic_peptidase_A1"/>
</dbReference>
<sequence length="393" mass="42484">MANSKTIISALVLSALATAAPFPSNTSFSITQVAVKVPAIHPAAIYARAYTRLGVNVPDHIALAARSGWTDSVVANAYKDDFSYLTPIQIGSSILNVYLDTASANTWAYTAHTPGVGSHATYNSQSGTLLTAYYWKAKNGHGVIFEGRVFLDRVRLGRLMYPMQAIQVVDNIIPASAIADPNLAFDGILGLAFSSRNTVRPVKQKTFFENIKGNLKAPLFAAYLKHKAPGAFDFGWIDPNKHKGSLIWTPVHTSQGLWNISVDGYSIGNDTFSTTPFFGIIDTATTLMLLDEGIVRDYYQRIPGSDKSHQVGGYVFTCTSILPEFKVKIGQHIAVVPGELINFTAINSTHCYGSIQVTPVPAVNLLGAAFIKTQFVVFHDRPGSPQIGIATQA</sequence>
<accession>A0A093Y0S4</accession>
<dbReference type="AlphaFoldDB" id="A0A093Y0S4"/>
<comment type="caution">
    <text evidence="5">The sequence shown here is derived from an EMBL/GenBank/DDBJ whole genome shotgun (WGS) entry which is preliminary data.</text>
</comment>
<dbReference type="EMBL" id="JPOX01000006">
    <property type="protein sequence ID" value="KFX51108.1"/>
    <property type="molecule type" value="Genomic_DNA"/>
</dbReference>
<evidence type="ECO:0000313" key="5">
    <source>
        <dbReference type="EMBL" id="KFX51108.1"/>
    </source>
</evidence>
<evidence type="ECO:0000259" key="4">
    <source>
        <dbReference type="PROSITE" id="PS51767"/>
    </source>
</evidence>
<dbReference type="HOGENOM" id="CLU_013253_0_1_1"/>
<dbReference type="PRINTS" id="PR00792">
    <property type="entry name" value="PEPSIN"/>
</dbReference>
<feature type="chain" id="PRO_5005163596" evidence="3">
    <location>
        <begin position="20"/>
        <end position="393"/>
    </location>
</feature>
<dbReference type="GO" id="GO:0004190">
    <property type="term" value="F:aspartic-type endopeptidase activity"/>
    <property type="evidence" value="ECO:0007669"/>
    <property type="project" value="InterPro"/>
</dbReference>
<protein>
    <submittedName>
        <fullName evidence="5">Aspartic protease pep1</fullName>
    </submittedName>
</protein>
<keyword evidence="2" id="KW-0378">Hydrolase</keyword>
<proteinExistence type="inferred from homology"/>
<reference evidence="5" key="2">
    <citation type="journal article" date="2014" name="PLoS Genet.">
        <title>Signature gene expression reveals novel clues to the molecular mechanisms of dimorphic transition in Penicillium marneffei.</title>
        <authorList>
            <person name="Yang E."/>
            <person name="Wang G."/>
            <person name="Cai J."/>
            <person name="Woo P.C."/>
            <person name="Lau S.K."/>
            <person name="Yuen K.-Y."/>
            <person name="Chow W.-N."/>
            <person name="Lin X."/>
        </authorList>
    </citation>
    <scope>NUCLEOTIDE SEQUENCE</scope>
    <source>
        <strain evidence="5">PM1</strain>
    </source>
</reference>
<dbReference type="PANTHER" id="PTHR47966:SF2">
    <property type="entry name" value="ASPERGILLOPEPSIN-1-RELATED"/>
    <property type="match status" value="1"/>
</dbReference>
<organism evidence="5">
    <name type="scientific">Talaromyces marneffei PM1</name>
    <dbReference type="NCBI Taxonomy" id="1077442"/>
    <lineage>
        <taxon>Eukaryota</taxon>
        <taxon>Fungi</taxon>
        <taxon>Dikarya</taxon>
        <taxon>Ascomycota</taxon>
        <taxon>Pezizomycotina</taxon>
        <taxon>Eurotiomycetes</taxon>
        <taxon>Eurotiomycetidae</taxon>
        <taxon>Eurotiales</taxon>
        <taxon>Trichocomaceae</taxon>
        <taxon>Talaromyces</taxon>
        <taxon>Talaromyces sect. Talaromyces</taxon>
    </lineage>
</organism>
<dbReference type="PANTHER" id="PTHR47966">
    <property type="entry name" value="BETA-SITE APP-CLEAVING ENZYME, ISOFORM A-RELATED"/>
    <property type="match status" value="1"/>
</dbReference>
<keyword evidence="3" id="KW-0732">Signal</keyword>
<dbReference type="GO" id="GO:0006508">
    <property type="term" value="P:proteolysis"/>
    <property type="evidence" value="ECO:0007669"/>
    <property type="project" value="UniProtKB-KW"/>
</dbReference>
<keyword evidence="5" id="KW-0645">Protease</keyword>
<dbReference type="eggNOG" id="KOG1339">
    <property type="taxonomic scope" value="Eukaryota"/>
</dbReference>
<dbReference type="InterPro" id="IPR033121">
    <property type="entry name" value="PEPTIDASE_A1"/>
</dbReference>
<dbReference type="PROSITE" id="PS51767">
    <property type="entry name" value="PEPTIDASE_A1"/>
    <property type="match status" value="1"/>
</dbReference>
<evidence type="ECO:0000256" key="3">
    <source>
        <dbReference type="SAM" id="SignalP"/>
    </source>
</evidence>
<feature type="signal peptide" evidence="3">
    <location>
        <begin position="1"/>
        <end position="19"/>
    </location>
</feature>
<gene>
    <name evidence="5" type="ORF">GQ26_0063460</name>
</gene>
<dbReference type="Pfam" id="PF00026">
    <property type="entry name" value="Asp"/>
    <property type="match status" value="1"/>
</dbReference>
<evidence type="ECO:0000256" key="2">
    <source>
        <dbReference type="ARBA" id="ARBA00022801"/>
    </source>
</evidence>
<feature type="domain" description="Peptidase A1" evidence="4">
    <location>
        <begin position="84"/>
        <end position="390"/>
    </location>
</feature>
<dbReference type="Gene3D" id="2.40.70.10">
    <property type="entry name" value="Acid Proteases"/>
    <property type="match status" value="2"/>
</dbReference>
<dbReference type="SUPFAM" id="SSF50630">
    <property type="entry name" value="Acid proteases"/>
    <property type="match status" value="1"/>
</dbReference>
<evidence type="ECO:0000256" key="1">
    <source>
        <dbReference type="ARBA" id="ARBA00007447"/>
    </source>
</evidence>